<gene>
    <name evidence="16" type="ORF">A3E39_04065</name>
</gene>
<reference evidence="16 17" key="1">
    <citation type="journal article" date="2016" name="Nat. Commun.">
        <title>Thousands of microbial genomes shed light on interconnected biogeochemical processes in an aquifer system.</title>
        <authorList>
            <person name="Anantharaman K."/>
            <person name="Brown C.T."/>
            <person name="Hug L.A."/>
            <person name="Sharon I."/>
            <person name="Castelle C.J."/>
            <person name="Probst A.J."/>
            <person name="Thomas B.C."/>
            <person name="Singh A."/>
            <person name="Wilkins M.J."/>
            <person name="Karaoz U."/>
            <person name="Brodie E.L."/>
            <person name="Williams K.H."/>
            <person name="Hubbard S.S."/>
            <person name="Banfield J.F."/>
        </authorList>
    </citation>
    <scope>NUCLEOTIDE SEQUENCE [LARGE SCALE GENOMIC DNA]</scope>
</reference>
<protein>
    <recommendedName>
        <fullName evidence="3 12">Pyruvate kinase</fullName>
        <ecNumber evidence="3 12">2.7.1.40</ecNumber>
    </recommendedName>
</protein>
<evidence type="ECO:0000256" key="5">
    <source>
        <dbReference type="ARBA" id="ARBA00022723"/>
    </source>
</evidence>
<evidence type="ECO:0000256" key="9">
    <source>
        <dbReference type="ARBA" id="ARBA00022842"/>
    </source>
</evidence>
<comment type="pathway">
    <text evidence="1 13">Carbohydrate degradation; glycolysis; pyruvate from D-glyceraldehyde 3-phosphate: step 5/5.</text>
</comment>
<proteinExistence type="inferred from homology"/>
<keyword evidence="8" id="KW-0067">ATP-binding</keyword>
<keyword evidence="5" id="KW-0479">Metal-binding</keyword>
<dbReference type="GO" id="GO:0004743">
    <property type="term" value="F:pyruvate kinase activity"/>
    <property type="evidence" value="ECO:0007669"/>
    <property type="project" value="UniProtKB-UniRule"/>
</dbReference>
<evidence type="ECO:0000256" key="1">
    <source>
        <dbReference type="ARBA" id="ARBA00004997"/>
    </source>
</evidence>
<dbReference type="EC" id="2.7.1.40" evidence="3 12"/>
<dbReference type="NCBIfam" id="NF004491">
    <property type="entry name" value="PRK05826.1"/>
    <property type="match status" value="1"/>
</dbReference>
<dbReference type="InterPro" id="IPR011037">
    <property type="entry name" value="Pyrv_Knase-like_insert_dom_sf"/>
</dbReference>
<dbReference type="PANTHER" id="PTHR11817">
    <property type="entry name" value="PYRUVATE KINASE"/>
    <property type="match status" value="1"/>
</dbReference>
<dbReference type="InterPro" id="IPR015806">
    <property type="entry name" value="Pyrv_Knase_insert_dom_sf"/>
</dbReference>
<dbReference type="GO" id="GO:0030955">
    <property type="term" value="F:potassium ion binding"/>
    <property type="evidence" value="ECO:0007669"/>
    <property type="project" value="UniProtKB-UniRule"/>
</dbReference>
<evidence type="ECO:0000256" key="13">
    <source>
        <dbReference type="RuleBase" id="RU000504"/>
    </source>
</evidence>
<keyword evidence="11 16" id="KW-0670">Pyruvate</keyword>
<evidence type="ECO:0000256" key="10">
    <source>
        <dbReference type="ARBA" id="ARBA00023152"/>
    </source>
</evidence>
<dbReference type="FunFam" id="2.40.33.10:FF:000001">
    <property type="entry name" value="Pyruvate kinase"/>
    <property type="match status" value="1"/>
</dbReference>
<dbReference type="SUPFAM" id="SSF50800">
    <property type="entry name" value="PK beta-barrel domain-like"/>
    <property type="match status" value="1"/>
</dbReference>
<dbReference type="NCBIfam" id="TIGR01064">
    <property type="entry name" value="pyruv_kin"/>
    <property type="match status" value="1"/>
</dbReference>
<dbReference type="GO" id="GO:0016301">
    <property type="term" value="F:kinase activity"/>
    <property type="evidence" value="ECO:0007669"/>
    <property type="project" value="UniProtKB-KW"/>
</dbReference>
<dbReference type="Gene3D" id="3.20.20.60">
    <property type="entry name" value="Phosphoenolpyruvate-binding domains"/>
    <property type="match status" value="1"/>
</dbReference>
<dbReference type="EMBL" id="MGEH01000011">
    <property type="protein sequence ID" value="OGL79367.1"/>
    <property type="molecule type" value="Genomic_DNA"/>
</dbReference>
<evidence type="ECO:0000256" key="4">
    <source>
        <dbReference type="ARBA" id="ARBA00022679"/>
    </source>
</evidence>
<evidence type="ECO:0000313" key="16">
    <source>
        <dbReference type="EMBL" id="OGL79367.1"/>
    </source>
</evidence>
<dbReference type="NCBIfam" id="NF004978">
    <property type="entry name" value="PRK06354.1"/>
    <property type="match status" value="1"/>
</dbReference>
<dbReference type="AlphaFoldDB" id="A0A1F7UNU1"/>
<dbReference type="InterPro" id="IPR015793">
    <property type="entry name" value="Pyrv_Knase_brl"/>
</dbReference>
<accession>A0A1F7UNU1</accession>
<keyword evidence="9 13" id="KW-0460">Magnesium</keyword>
<dbReference type="InterPro" id="IPR040442">
    <property type="entry name" value="Pyrv_kinase-like_dom_sf"/>
</dbReference>
<dbReference type="PRINTS" id="PR01050">
    <property type="entry name" value="PYRUVTKNASE"/>
</dbReference>
<evidence type="ECO:0000256" key="12">
    <source>
        <dbReference type="NCBIfam" id="TIGR01064"/>
    </source>
</evidence>
<keyword evidence="4 13" id="KW-0808">Transferase</keyword>
<name>A0A1F7UNU1_9BACT</name>
<dbReference type="SUPFAM" id="SSF52935">
    <property type="entry name" value="PK C-terminal domain-like"/>
    <property type="match status" value="1"/>
</dbReference>
<keyword evidence="7 13" id="KW-0418">Kinase</keyword>
<dbReference type="InterPro" id="IPR015795">
    <property type="entry name" value="Pyrv_Knase_C"/>
</dbReference>
<comment type="catalytic activity">
    <reaction evidence="13">
        <text>pyruvate + ATP = phosphoenolpyruvate + ADP + H(+)</text>
        <dbReference type="Rhea" id="RHEA:18157"/>
        <dbReference type="ChEBI" id="CHEBI:15361"/>
        <dbReference type="ChEBI" id="CHEBI:15378"/>
        <dbReference type="ChEBI" id="CHEBI:30616"/>
        <dbReference type="ChEBI" id="CHEBI:58702"/>
        <dbReference type="ChEBI" id="CHEBI:456216"/>
        <dbReference type="EC" id="2.7.1.40"/>
    </reaction>
</comment>
<sequence length="469" mass="50451">MKRTKIVCTIGPACDTVATMVALGKAGMNVARLNFSHGTYASHASLLTRLRKAERSLDQPFGILQDLQGPKIRVGDLPKEGVKLVDGKPVVFTTSARPVRGDITVSLPGLHHDVKRGERLLLDDGLLECVVRRIEGRRIHCEVIHGGTLTSHKGLNLPGTKLRIPALSKKDLADAAWGVAAGVDFIALSFIRSPNDVLDLRRILNRTKDGKHIMVVGKIEKQEAIDRFDDILPLLDVVMVARGDLGIETPAPKVPVIQKQLIAASRSAGKPVIVATQMLDSMQRNPRPTRAEVSDVANAVADHADAVMLSGETATGQYPVDAVRMMAETARATEASPFDDLASFNVSAERDIPELIGGSVRVASDALDHAPIVVLTSSGRTAREVSAYRPEATIHAVTNDVRVARQLQVSWGVRATVTSTTSRPDQRAKRAVSLLQRAKRLPRGQRVIVVGGPTPGKSGTANRIEVVTV</sequence>
<dbReference type="InterPro" id="IPR015813">
    <property type="entry name" value="Pyrv/PenolPyrv_kinase-like_dom"/>
</dbReference>
<dbReference type="UniPathway" id="UPA00109">
    <property type="reaction ID" value="UER00188"/>
</dbReference>
<keyword evidence="10 13" id="KW-0324">Glycolysis</keyword>
<feature type="domain" description="Pyruvate kinase C-terminal" evidence="15">
    <location>
        <begin position="360"/>
        <end position="467"/>
    </location>
</feature>
<dbReference type="Gene3D" id="2.40.33.10">
    <property type="entry name" value="PK beta-barrel domain-like"/>
    <property type="match status" value="1"/>
</dbReference>
<evidence type="ECO:0000256" key="7">
    <source>
        <dbReference type="ARBA" id="ARBA00022777"/>
    </source>
</evidence>
<evidence type="ECO:0000256" key="6">
    <source>
        <dbReference type="ARBA" id="ARBA00022741"/>
    </source>
</evidence>
<dbReference type="STRING" id="1802399.A3E39_04065"/>
<dbReference type="GO" id="GO:0005524">
    <property type="term" value="F:ATP binding"/>
    <property type="evidence" value="ECO:0007669"/>
    <property type="project" value="UniProtKB-KW"/>
</dbReference>
<dbReference type="Pfam" id="PF02887">
    <property type="entry name" value="PK_C"/>
    <property type="match status" value="1"/>
</dbReference>
<dbReference type="GO" id="GO:0000287">
    <property type="term" value="F:magnesium ion binding"/>
    <property type="evidence" value="ECO:0007669"/>
    <property type="project" value="UniProtKB-UniRule"/>
</dbReference>
<dbReference type="InterPro" id="IPR001697">
    <property type="entry name" value="Pyr_Knase"/>
</dbReference>
<dbReference type="SUPFAM" id="SSF51621">
    <property type="entry name" value="Phosphoenolpyruvate/pyruvate domain"/>
    <property type="match status" value="1"/>
</dbReference>
<keyword evidence="6" id="KW-0547">Nucleotide-binding</keyword>
<evidence type="ECO:0000256" key="11">
    <source>
        <dbReference type="ARBA" id="ARBA00023317"/>
    </source>
</evidence>
<dbReference type="InterPro" id="IPR036918">
    <property type="entry name" value="Pyrv_Knase_C_sf"/>
</dbReference>
<dbReference type="Pfam" id="PF00224">
    <property type="entry name" value="PK"/>
    <property type="match status" value="1"/>
</dbReference>
<evidence type="ECO:0000259" key="15">
    <source>
        <dbReference type="Pfam" id="PF02887"/>
    </source>
</evidence>
<organism evidence="16 17">
    <name type="scientific">Candidatus Uhrbacteria bacterium RIFCSPHIGHO2_12_FULL_60_25</name>
    <dbReference type="NCBI Taxonomy" id="1802399"/>
    <lineage>
        <taxon>Bacteria</taxon>
        <taxon>Candidatus Uhriibacteriota</taxon>
    </lineage>
</organism>
<comment type="caution">
    <text evidence="16">The sequence shown here is derived from an EMBL/GenBank/DDBJ whole genome shotgun (WGS) entry which is preliminary data.</text>
</comment>
<evidence type="ECO:0000256" key="8">
    <source>
        <dbReference type="ARBA" id="ARBA00022840"/>
    </source>
</evidence>
<evidence type="ECO:0000256" key="2">
    <source>
        <dbReference type="ARBA" id="ARBA00008663"/>
    </source>
</evidence>
<evidence type="ECO:0000256" key="3">
    <source>
        <dbReference type="ARBA" id="ARBA00012142"/>
    </source>
</evidence>
<dbReference type="Proteomes" id="UP000176603">
    <property type="component" value="Unassembled WGS sequence"/>
</dbReference>
<comment type="similarity">
    <text evidence="2 13">Belongs to the pyruvate kinase family.</text>
</comment>
<dbReference type="Gene3D" id="3.40.1380.20">
    <property type="entry name" value="Pyruvate kinase, C-terminal domain"/>
    <property type="match status" value="1"/>
</dbReference>
<feature type="domain" description="Pyruvate kinase barrel" evidence="14">
    <location>
        <begin position="1"/>
        <end position="323"/>
    </location>
</feature>
<evidence type="ECO:0000259" key="14">
    <source>
        <dbReference type="Pfam" id="PF00224"/>
    </source>
</evidence>
<evidence type="ECO:0000313" key="17">
    <source>
        <dbReference type="Proteomes" id="UP000176603"/>
    </source>
</evidence>